<reference evidence="2 3" key="1">
    <citation type="submission" date="2020-04" db="EMBL/GenBank/DDBJ databases">
        <authorList>
            <person name="Hitch T.C.A."/>
            <person name="Wylensek D."/>
            <person name="Clavel T."/>
        </authorList>
    </citation>
    <scope>NUCLEOTIDE SEQUENCE [LARGE SCALE GENOMIC DNA]</scope>
    <source>
        <strain evidence="2 3">PG-251-APC-1</strain>
    </source>
</reference>
<organism evidence="2 3">
    <name type="scientific">Desulfovibrio piger</name>
    <dbReference type="NCBI Taxonomy" id="901"/>
    <lineage>
        <taxon>Bacteria</taxon>
        <taxon>Pseudomonadati</taxon>
        <taxon>Thermodesulfobacteriota</taxon>
        <taxon>Desulfovibrionia</taxon>
        <taxon>Desulfovibrionales</taxon>
        <taxon>Desulfovibrionaceae</taxon>
        <taxon>Desulfovibrio</taxon>
    </lineage>
</organism>
<gene>
    <name evidence="2" type="ORF">HF854_10615</name>
</gene>
<dbReference type="RefSeq" id="WP_168936256.1">
    <property type="nucleotide sequence ID" value="NZ_JABAFY010000052.1"/>
</dbReference>
<protein>
    <submittedName>
        <fullName evidence="2">NYN domain-containing protein</fullName>
    </submittedName>
</protein>
<feature type="domain" description="NYN" evidence="1">
    <location>
        <begin position="3"/>
        <end position="171"/>
    </location>
</feature>
<dbReference type="Gene3D" id="3.40.50.1010">
    <property type="entry name" value="5'-nuclease"/>
    <property type="match status" value="1"/>
</dbReference>
<sequence length="206" mass="24007">MDRVAAFIDGFNMYHSLCENGCDRFKWINYWNLANAFVIQSREQLVNVFYFSALTPWNQEKMNRHKMYIRALEMQGVKIILGKFKPVVKKCRADCRLSYKTFEEKETDINIAVTMLLEASRDTFDKALLFSGDSDMIAGVRALKEFAPHKHIKAVIPYHRSSIDLVNNCHSMSRLKRKHIENNQLPERIELCAGTGQFLVRPPEWS</sequence>
<dbReference type="AlphaFoldDB" id="A0A848CEE7"/>
<evidence type="ECO:0000313" key="3">
    <source>
        <dbReference type="Proteomes" id="UP000522333"/>
    </source>
</evidence>
<evidence type="ECO:0000313" key="2">
    <source>
        <dbReference type="EMBL" id="NME52955.1"/>
    </source>
</evidence>
<comment type="caution">
    <text evidence="2">The sequence shown here is derived from an EMBL/GenBank/DDBJ whole genome shotgun (WGS) entry which is preliminary data.</text>
</comment>
<accession>A0A848CEE7</accession>
<dbReference type="InterPro" id="IPR047140">
    <property type="entry name" value="LabA"/>
</dbReference>
<dbReference type="PANTHER" id="PTHR35458">
    <property type="entry name" value="SLR0755 PROTEIN"/>
    <property type="match status" value="1"/>
</dbReference>
<name>A0A848CEE7_9BACT</name>
<evidence type="ECO:0000259" key="1">
    <source>
        <dbReference type="Pfam" id="PF01936"/>
    </source>
</evidence>
<dbReference type="GO" id="GO:0004540">
    <property type="term" value="F:RNA nuclease activity"/>
    <property type="evidence" value="ECO:0007669"/>
    <property type="project" value="InterPro"/>
</dbReference>
<dbReference type="Proteomes" id="UP000522333">
    <property type="component" value="Unassembled WGS sequence"/>
</dbReference>
<dbReference type="PANTHER" id="PTHR35458:SF2">
    <property type="entry name" value="SLR0755 PROTEIN"/>
    <property type="match status" value="1"/>
</dbReference>
<dbReference type="InterPro" id="IPR021139">
    <property type="entry name" value="NYN"/>
</dbReference>
<dbReference type="Pfam" id="PF01936">
    <property type="entry name" value="NYN"/>
    <property type="match status" value="1"/>
</dbReference>
<proteinExistence type="predicted"/>
<dbReference type="EMBL" id="JABAFY010000052">
    <property type="protein sequence ID" value="NME52955.1"/>
    <property type="molecule type" value="Genomic_DNA"/>
</dbReference>